<evidence type="ECO:0000313" key="2">
    <source>
        <dbReference type="Proteomes" id="UP000179157"/>
    </source>
</evidence>
<name>A0A1F5UWE9_FRAXR</name>
<proteinExistence type="predicted"/>
<comment type="caution">
    <text evidence="1">The sequence shown here is derived from an EMBL/GenBank/DDBJ whole genome shotgun (WGS) entry which is preliminary data.</text>
</comment>
<evidence type="ECO:0000313" key="1">
    <source>
        <dbReference type="EMBL" id="OGF55475.1"/>
    </source>
</evidence>
<accession>A0A1F5UWE9</accession>
<reference evidence="1 2" key="1">
    <citation type="journal article" date="2016" name="Nat. Commun.">
        <title>Thousands of microbial genomes shed light on interconnected biogeochemical processes in an aquifer system.</title>
        <authorList>
            <person name="Anantharaman K."/>
            <person name="Brown C.T."/>
            <person name="Hug L.A."/>
            <person name="Sharon I."/>
            <person name="Castelle C.J."/>
            <person name="Probst A.J."/>
            <person name="Thomas B.C."/>
            <person name="Singh A."/>
            <person name="Wilkins M.J."/>
            <person name="Karaoz U."/>
            <person name="Brodie E.L."/>
            <person name="Williams K.H."/>
            <person name="Hubbard S.S."/>
            <person name="Banfield J.F."/>
        </authorList>
    </citation>
    <scope>NUCLEOTIDE SEQUENCE [LARGE SCALE GENOMIC DNA]</scope>
    <source>
        <strain evidence="2">RBG_16_55_9</strain>
    </source>
</reference>
<dbReference type="STRING" id="1817864.A2Z21_06660"/>
<dbReference type="Proteomes" id="UP000179157">
    <property type="component" value="Unassembled WGS sequence"/>
</dbReference>
<protein>
    <submittedName>
        <fullName evidence="1">Uncharacterized protein</fullName>
    </submittedName>
</protein>
<dbReference type="AlphaFoldDB" id="A0A1F5UWE9"/>
<dbReference type="EMBL" id="MFGX01000056">
    <property type="protein sequence ID" value="OGF55475.1"/>
    <property type="molecule type" value="Genomic_DNA"/>
</dbReference>
<gene>
    <name evidence="1" type="ORF">A2Z21_06660</name>
</gene>
<sequence length="157" mass="17679">MGPEFHQAWMKATEPFYRERQQEQLDFVVFLEVSLYRYFLQQTRGTDEELHEALEFLKRKLSPVEVIETPGSSLGKHLAEAARGYMEKKRTLDPEEAQKAAHALVGAVQSLKDSGEPRQALHGLLGHVELYIGAPEASAAERPTAIETPKIILPGQR</sequence>
<organism evidence="1 2">
    <name type="scientific">Fraserbacteria sp. (strain RBG_16_55_9)</name>
    <dbReference type="NCBI Taxonomy" id="1817864"/>
    <lineage>
        <taxon>Bacteria</taxon>
        <taxon>Candidatus Fraseribacteriota</taxon>
    </lineage>
</organism>